<dbReference type="InterPro" id="IPR055416">
    <property type="entry name" value="RBD_LARS1"/>
</dbReference>
<reference evidence="2 3" key="1">
    <citation type="submission" date="2019-02" db="EMBL/GenBank/DDBJ databases">
        <title>Genome sequencing of the rare red list fungi Phellinidium pouzarii.</title>
        <authorList>
            <person name="Buettner E."/>
            <person name="Kellner H."/>
        </authorList>
    </citation>
    <scope>NUCLEOTIDE SEQUENCE [LARGE SCALE GENOMIC DNA]</scope>
    <source>
        <strain evidence="2 3">DSM 108285</strain>
    </source>
</reference>
<feature type="domain" description="Leucine--tRNA ligase RagD-binding" evidence="1">
    <location>
        <begin position="23"/>
        <end position="77"/>
    </location>
</feature>
<dbReference type="Proteomes" id="UP000308199">
    <property type="component" value="Unassembled WGS sequence"/>
</dbReference>
<dbReference type="AlphaFoldDB" id="A0A4S4L2M3"/>
<keyword evidence="3" id="KW-1185">Reference proteome</keyword>
<evidence type="ECO:0000313" key="2">
    <source>
        <dbReference type="EMBL" id="THH03720.1"/>
    </source>
</evidence>
<name>A0A4S4L2M3_9AGAM</name>
<evidence type="ECO:0000313" key="3">
    <source>
        <dbReference type="Proteomes" id="UP000308199"/>
    </source>
</evidence>
<organism evidence="2 3">
    <name type="scientific">Phellinidium pouzarii</name>
    <dbReference type="NCBI Taxonomy" id="167371"/>
    <lineage>
        <taxon>Eukaryota</taxon>
        <taxon>Fungi</taxon>
        <taxon>Dikarya</taxon>
        <taxon>Basidiomycota</taxon>
        <taxon>Agaricomycotina</taxon>
        <taxon>Agaricomycetes</taxon>
        <taxon>Hymenochaetales</taxon>
        <taxon>Hymenochaetaceae</taxon>
        <taxon>Phellinidium</taxon>
    </lineage>
</organism>
<dbReference type="Pfam" id="PF24810">
    <property type="entry name" value="RBD_LARS1"/>
    <property type="match status" value="1"/>
</dbReference>
<evidence type="ECO:0000259" key="1">
    <source>
        <dbReference type="Pfam" id="PF24810"/>
    </source>
</evidence>
<sequence>MPNGRYLSQTVDPKKQKSVHIYVATWFPEWQDHVVVIIKEAYDTEKEKVDDQKVCELLQAQGLIKDKHAMPFVQLFKVPDTPLFYT</sequence>
<comment type="caution">
    <text evidence="2">The sequence shown here is derived from an EMBL/GenBank/DDBJ whole genome shotgun (WGS) entry which is preliminary data.</text>
</comment>
<protein>
    <recommendedName>
        <fullName evidence="1">Leucine--tRNA ligase RagD-binding domain-containing protein</fullName>
    </recommendedName>
</protein>
<accession>A0A4S4L2M3</accession>
<gene>
    <name evidence="2" type="ORF">EW145_g6059</name>
</gene>
<dbReference type="OrthoDB" id="10249672at2759"/>
<dbReference type="EMBL" id="SGPK01000421">
    <property type="protein sequence ID" value="THH03720.1"/>
    <property type="molecule type" value="Genomic_DNA"/>
</dbReference>
<proteinExistence type="predicted"/>